<accession>A0A2P9AS08</accession>
<dbReference type="Proteomes" id="UP000245698">
    <property type="component" value="Unassembled WGS sequence"/>
</dbReference>
<name>A0A2P9AS08_9HYPH</name>
<sequence>MLLANSLITDAIRPQRLRLRETRVLARMNARPACPQSQPRLKSLRRLRVAICLSASALALVVSPYRVAQDGLSLTLSPQAAQAQGNSGNAGNSGNSGNSGNAGSPGNSGNAGTPGSSNSNANAGKGKSKSSKGNPPANPVAAVTPGNKPKVYVNATTGDRIEVRGASVGVVHSNGLSERIDGGHYEMRDAMGRTIIRRQATNSDRARLLAMIE</sequence>
<evidence type="ECO:0000313" key="2">
    <source>
        <dbReference type="EMBL" id="SJM33955.1"/>
    </source>
</evidence>
<evidence type="ECO:0000256" key="1">
    <source>
        <dbReference type="SAM" id="MobiDB-lite"/>
    </source>
</evidence>
<gene>
    <name evidence="2" type="ORF">BQ8482_380138</name>
</gene>
<feature type="region of interest" description="Disordered" evidence="1">
    <location>
        <begin position="82"/>
        <end position="150"/>
    </location>
</feature>
<keyword evidence="3" id="KW-1185">Reference proteome</keyword>
<evidence type="ECO:0000313" key="3">
    <source>
        <dbReference type="Proteomes" id="UP000245698"/>
    </source>
</evidence>
<dbReference type="EMBL" id="FUIG01000046">
    <property type="protein sequence ID" value="SJM33955.1"/>
    <property type="molecule type" value="Genomic_DNA"/>
</dbReference>
<proteinExistence type="predicted"/>
<reference evidence="3" key="1">
    <citation type="submission" date="2016-12" db="EMBL/GenBank/DDBJ databases">
        <authorList>
            <person name="Brunel B."/>
        </authorList>
    </citation>
    <scope>NUCLEOTIDE SEQUENCE [LARGE SCALE GENOMIC DNA]</scope>
</reference>
<protein>
    <recommendedName>
        <fullName evidence="4">Glycine-rich cell wall protein</fullName>
    </recommendedName>
</protein>
<feature type="compositionally biased region" description="Low complexity" evidence="1">
    <location>
        <begin position="82"/>
        <end position="143"/>
    </location>
</feature>
<organism evidence="2 3">
    <name type="scientific">Mesorhizobium delmotii</name>
    <dbReference type="NCBI Taxonomy" id="1631247"/>
    <lineage>
        <taxon>Bacteria</taxon>
        <taxon>Pseudomonadati</taxon>
        <taxon>Pseudomonadota</taxon>
        <taxon>Alphaproteobacteria</taxon>
        <taxon>Hyphomicrobiales</taxon>
        <taxon>Phyllobacteriaceae</taxon>
        <taxon>Mesorhizobium</taxon>
    </lineage>
</organism>
<evidence type="ECO:0008006" key="4">
    <source>
        <dbReference type="Google" id="ProtNLM"/>
    </source>
</evidence>
<dbReference type="AlphaFoldDB" id="A0A2P9AS08"/>